<evidence type="ECO:0000313" key="5">
    <source>
        <dbReference type="Proteomes" id="UP000076078"/>
    </source>
</evidence>
<accession>A0A151Z5G2</accession>
<name>A0A151Z5G2_TIELA</name>
<feature type="compositionally biased region" description="Low complexity" evidence="2">
    <location>
        <begin position="575"/>
        <end position="586"/>
    </location>
</feature>
<dbReference type="InParanoid" id="A0A151Z5G2"/>
<dbReference type="GO" id="GO:0005769">
    <property type="term" value="C:early endosome"/>
    <property type="evidence" value="ECO:0007669"/>
    <property type="project" value="TreeGrafter"/>
</dbReference>
<dbReference type="OMA" id="LKAQHAV"/>
<comment type="caution">
    <text evidence="4">The sequence shown here is derived from an EMBL/GenBank/DDBJ whole genome shotgun (WGS) entry which is preliminary data.</text>
</comment>
<evidence type="ECO:0000256" key="1">
    <source>
        <dbReference type="SAM" id="Coils"/>
    </source>
</evidence>
<dbReference type="InterPro" id="IPR040024">
    <property type="entry name" value="PPP1R21"/>
</dbReference>
<feature type="domain" description="Protein phosphatase 1 regulatory subunit 21 N-terminal" evidence="3">
    <location>
        <begin position="33"/>
        <end position="136"/>
    </location>
</feature>
<gene>
    <name evidence="4" type="ORF">DLAC_10446</name>
</gene>
<dbReference type="OrthoDB" id="19247at2759"/>
<dbReference type="STRING" id="361077.A0A151Z5G2"/>
<dbReference type="Proteomes" id="UP000076078">
    <property type="component" value="Unassembled WGS sequence"/>
</dbReference>
<dbReference type="PANTHER" id="PTHR21448:SF0">
    <property type="entry name" value="PROTEIN PHOSPHATASE 1 REGULATORY SUBUNIT 21"/>
    <property type="match status" value="1"/>
</dbReference>
<keyword evidence="1" id="KW-0175">Coiled coil</keyword>
<organism evidence="4 5">
    <name type="scientific">Tieghemostelium lacteum</name>
    <name type="common">Slime mold</name>
    <name type="synonym">Dictyostelium lacteum</name>
    <dbReference type="NCBI Taxonomy" id="361077"/>
    <lineage>
        <taxon>Eukaryota</taxon>
        <taxon>Amoebozoa</taxon>
        <taxon>Evosea</taxon>
        <taxon>Eumycetozoa</taxon>
        <taxon>Dictyostelia</taxon>
        <taxon>Dictyosteliales</taxon>
        <taxon>Raperosteliaceae</taxon>
        <taxon>Tieghemostelium</taxon>
    </lineage>
</organism>
<dbReference type="AlphaFoldDB" id="A0A151Z5G2"/>
<feature type="coiled-coil region" evidence="1">
    <location>
        <begin position="374"/>
        <end position="466"/>
    </location>
</feature>
<feature type="coiled-coil region" evidence="1">
    <location>
        <begin position="39"/>
        <end position="206"/>
    </location>
</feature>
<dbReference type="FunCoup" id="A0A151Z5G2">
    <property type="interactions" value="7"/>
</dbReference>
<dbReference type="SMART" id="SM01254">
    <property type="entry name" value="KLRAQ"/>
    <property type="match status" value="1"/>
</dbReference>
<sequence length="594" mass="67896">MENNNPLSSSTTSLGSMNSSSTINSPIDIEKFQKLALNYQKIKSQNAILKKAIVQEQQKTEDLSKELKVKEQALTTAIQEHDVLDFNNQRLTKRITQLQEQMNEKKEGGSGWGFGFNSKVELQKKDDEINLLKVELQEKIDDNESLHSVTSEKENAFKSMESYFKSEIEKQNNELQEKTKKIEQLLQEQLENESRLKQQTQSLRDKVVHLEKDISTLYSSTKLRDDVLQQLNDLFRSNIHSLPSITIDYPIENVTPSNERFSFESLVLDKQFKNTNNDNDTIIDQNSWTPNIKSLIGNFQSLLSYHLSQVSTLLSSHSQKLKSTTERYQIDMGKLNEEINRLTLQNEENAFVIKNLKDDLLQREQTIQLNNSEINNQKEIIEQLNDSNMVYEKEIEKQKELYSTTKSKLEQEIKTLTINFETEMKQAKDQHQGLLKHQKHLLNSKLEEKILIITQLEKSISELKQNQLISSNSKNINSNDQPLLDLGYNTSSNSNNTSSNNLIDLSFLDTTTNSNNNNNNESTYNNNIENNLIDSVSPTLPRTQSGSDIIVGDEPSPTLTPQKSTNENILMSTTTTTTTTSTSTTTPIPNVVKY</sequence>
<evidence type="ECO:0000256" key="2">
    <source>
        <dbReference type="SAM" id="MobiDB-lite"/>
    </source>
</evidence>
<evidence type="ECO:0000313" key="4">
    <source>
        <dbReference type="EMBL" id="KYQ89202.1"/>
    </source>
</evidence>
<dbReference type="GO" id="GO:0016020">
    <property type="term" value="C:membrane"/>
    <property type="evidence" value="ECO:0007669"/>
    <property type="project" value="TreeGrafter"/>
</dbReference>
<proteinExistence type="predicted"/>
<protein>
    <recommendedName>
        <fullName evidence="3">Protein phosphatase 1 regulatory subunit 21 N-terminal domain-containing protein</fullName>
    </recommendedName>
</protein>
<dbReference type="PANTHER" id="PTHR21448">
    <property type="entry name" value="SMOOTH MUSCLE MYOSIN HEAVY CHAIN-RELATED"/>
    <property type="match status" value="1"/>
</dbReference>
<dbReference type="EMBL" id="LODT01000042">
    <property type="protein sequence ID" value="KYQ89202.1"/>
    <property type="molecule type" value="Genomic_DNA"/>
</dbReference>
<dbReference type="Pfam" id="PF10205">
    <property type="entry name" value="KLRAQ"/>
    <property type="match status" value="1"/>
</dbReference>
<keyword evidence="5" id="KW-1185">Reference proteome</keyword>
<evidence type="ECO:0000259" key="3">
    <source>
        <dbReference type="SMART" id="SM01254"/>
    </source>
</evidence>
<feature type="region of interest" description="Disordered" evidence="2">
    <location>
        <begin position="575"/>
        <end position="594"/>
    </location>
</feature>
<feature type="region of interest" description="Disordered" evidence="2">
    <location>
        <begin position="541"/>
        <end position="564"/>
    </location>
</feature>
<dbReference type="InterPro" id="IPR019343">
    <property type="entry name" value="PPP1R21_N"/>
</dbReference>
<feature type="region of interest" description="Disordered" evidence="2">
    <location>
        <begin position="1"/>
        <end position="23"/>
    </location>
</feature>
<reference evidence="4 5" key="1">
    <citation type="submission" date="2015-12" db="EMBL/GenBank/DDBJ databases">
        <title>Dictyostelia acquired genes for synthesis and detection of signals that induce cell-type specialization by lateral gene transfer from prokaryotes.</title>
        <authorList>
            <person name="Gloeckner G."/>
            <person name="Schaap P."/>
        </authorList>
    </citation>
    <scope>NUCLEOTIDE SEQUENCE [LARGE SCALE GENOMIC DNA]</scope>
    <source>
        <strain evidence="4 5">TK</strain>
    </source>
</reference>